<dbReference type="InterPro" id="IPR019734">
    <property type="entry name" value="TPR_rpt"/>
</dbReference>
<dbReference type="InterPro" id="IPR059179">
    <property type="entry name" value="MLKL-like_MCAfunc"/>
</dbReference>
<evidence type="ECO:0000313" key="2">
    <source>
        <dbReference type="EMBL" id="KAK7029846.1"/>
    </source>
</evidence>
<proteinExistence type="predicted"/>
<dbReference type="InterPro" id="IPR027417">
    <property type="entry name" value="P-loop_NTPase"/>
</dbReference>
<dbReference type="SUPFAM" id="SSF52540">
    <property type="entry name" value="P-loop containing nucleoside triphosphate hydrolases"/>
    <property type="match status" value="1"/>
</dbReference>
<dbReference type="CDD" id="cd21037">
    <property type="entry name" value="MLKL_NTD"/>
    <property type="match status" value="1"/>
</dbReference>
<dbReference type="Pfam" id="PF20703">
    <property type="entry name" value="nSTAND1"/>
    <property type="match status" value="1"/>
</dbReference>
<reference evidence="2 3" key="1">
    <citation type="journal article" date="2024" name="J Genomics">
        <title>Draft genome sequencing and assembly of Favolaschia claudopus CIRM-BRFM 2984 isolated from oak limbs.</title>
        <authorList>
            <person name="Navarro D."/>
            <person name="Drula E."/>
            <person name="Chaduli D."/>
            <person name="Cazenave R."/>
            <person name="Ahrendt S."/>
            <person name="Wang J."/>
            <person name="Lipzen A."/>
            <person name="Daum C."/>
            <person name="Barry K."/>
            <person name="Grigoriev I.V."/>
            <person name="Favel A."/>
            <person name="Rosso M.N."/>
            <person name="Martin F."/>
        </authorList>
    </citation>
    <scope>NUCLEOTIDE SEQUENCE [LARGE SCALE GENOMIC DNA]</scope>
    <source>
        <strain evidence="2 3">CIRM-BRFM 2984</strain>
    </source>
</reference>
<dbReference type="Gene3D" id="3.40.50.300">
    <property type="entry name" value="P-loop containing nucleotide triphosphate hydrolases"/>
    <property type="match status" value="1"/>
</dbReference>
<comment type="caution">
    <text evidence="2">The sequence shown here is derived from an EMBL/GenBank/DDBJ whole genome shotgun (WGS) entry which is preliminary data.</text>
</comment>
<dbReference type="AlphaFoldDB" id="A0AAW0BSH9"/>
<dbReference type="PANTHER" id="PTHR47691:SF3">
    <property type="entry name" value="HTH-TYPE TRANSCRIPTIONAL REGULATOR RV0890C-RELATED"/>
    <property type="match status" value="1"/>
</dbReference>
<dbReference type="InterPro" id="IPR049052">
    <property type="entry name" value="nSTAND1"/>
</dbReference>
<dbReference type="SUPFAM" id="SSF48452">
    <property type="entry name" value="TPR-like"/>
    <property type="match status" value="1"/>
</dbReference>
<dbReference type="SMART" id="SM00028">
    <property type="entry name" value="TPR"/>
    <property type="match status" value="4"/>
</dbReference>
<dbReference type="Proteomes" id="UP001362999">
    <property type="component" value="Unassembled WGS sequence"/>
</dbReference>
<dbReference type="PANTHER" id="PTHR47691">
    <property type="entry name" value="REGULATOR-RELATED"/>
    <property type="match status" value="1"/>
</dbReference>
<dbReference type="Gene3D" id="1.25.40.10">
    <property type="entry name" value="Tetratricopeptide repeat domain"/>
    <property type="match status" value="1"/>
</dbReference>
<gene>
    <name evidence="2" type="ORF">R3P38DRAFT_2524387</name>
</gene>
<dbReference type="EMBL" id="JAWWNJ010000026">
    <property type="protein sequence ID" value="KAK7029846.1"/>
    <property type="molecule type" value="Genomic_DNA"/>
</dbReference>
<accession>A0AAW0BSH9</accession>
<feature type="domain" description="Novel STAND NTPase 1" evidence="1">
    <location>
        <begin position="228"/>
        <end position="375"/>
    </location>
</feature>
<evidence type="ECO:0000259" key="1">
    <source>
        <dbReference type="Pfam" id="PF20703"/>
    </source>
</evidence>
<dbReference type="InterPro" id="IPR011990">
    <property type="entry name" value="TPR-like_helical_dom_sf"/>
</dbReference>
<protein>
    <recommendedName>
        <fullName evidence="1">Novel STAND NTPase 1 domain-containing protein</fullName>
    </recommendedName>
</protein>
<name>A0AAW0BSH9_9AGAR</name>
<evidence type="ECO:0000313" key="3">
    <source>
        <dbReference type="Proteomes" id="UP001362999"/>
    </source>
</evidence>
<keyword evidence="3" id="KW-1185">Reference proteome</keyword>
<organism evidence="2 3">
    <name type="scientific">Favolaschia claudopus</name>
    <dbReference type="NCBI Taxonomy" id="2862362"/>
    <lineage>
        <taxon>Eukaryota</taxon>
        <taxon>Fungi</taxon>
        <taxon>Dikarya</taxon>
        <taxon>Basidiomycota</taxon>
        <taxon>Agaricomycotina</taxon>
        <taxon>Agaricomycetes</taxon>
        <taxon>Agaricomycetidae</taxon>
        <taxon>Agaricales</taxon>
        <taxon>Marasmiineae</taxon>
        <taxon>Mycenaceae</taxon>
        <taxon>Favolaschia</taxon>
    </lineage>
</organism>
<sequence>MAIDFQRHIARQYGDRLSPGISPSGDVAVSGGRALADALDGVSDLIPLPFLSAFVNIAIKVLEACEEATAIEEDLMDLQERVYDLMLLVVNTVPVNRRVSIALQDKVRRLQSILDNILLDVGKIKAQKKWLLLFFHNLNKDRVDRCVGRLTGALEQFTVRSLFLAVLSVLIFSQVVSHLHVEDVLDKIRAEHSAFAAQLNRIEDAVNRTTQPHTAPSAYPRQDMPPTARRLFGRESLIDEIASLLTNESTSRVCITGAGGMGKTSVALAVAESPIIKRNFNKDRIFWIPCVEARSSDLLRRILYAQLRVTAETHDTLDALLDELDAIKDRRLLLLDNFETPWLSGQDRDKVGHILSRLAALPHIALLVTMTSSFTPGDIEWQHRPLAPLEPAAARDAFKAKYRDAADGHALAEGEGELDKFLASIGHLPLAITLTAACGGRLKASPADLLRDWRIAGIGIMSGHETLSMDETIRVSIERGVVRSNPEALTLLAILSMLPAGTTGNNLRWWAPSFTSPSPALQTLRTAALIEQDEGAFSTARIFIRPTIQSYMSQQNRISTEIRDLVYDACFKFVLDHKSIPDDRKFKDDLEALATEETNIQRLLMDVDVHNLQSNAIDALIAFGFYQSWTRPSTHLASRALKALLTFRRNSSDLSDPRAAARRVAEAHRCLGRNLFALDRYGKAYKYFEEASRLFQSLPDLALAGECAMDSLRMWRFMKRAGNDELESRVQEAQANLSHDRNDRYHVARGLLGFGEFLWWRKRRTEAIQPLYEASKIFEDLNCSASAAQSLHYLARTYARLEELSKALLVSRDALAKAEECGETGLLCSALKITAIYLMASEAYDDALPSITQALAASRSVGYPNGIAQSLELMAYNCAARMDLSGARIAYEGARAHFAKRGSARIGSRGVARCAENVEKLRQLPELNQDSFANLTKPVPWY</sequence>